<evidence type="ECO:0000256" key="1">
    <source>
        <dbReference type="ARBA" id="ARBA00004173"/>
    </source>
</evidence>
<dbReference type="InterPro" id="IPR036549">
    <property type="entry name" value="CX6/COA6-like_sf"/>
</dbReference>
<dbReference type="InterPro" id="IPR042289">
    <property type="entry name" value="COA6"/>
</dbReference>
<dbReference type="PANTHER" id="PTHR46690">
    <property type="entry name" value="CYTOCHROME C OXIDASE ASSEMBLY FACTOR 6 HOMOLOG"/>
    <property type="match status" value="1"/>
</dbReference>
<feature type="non-terminal residue" evidence="4">
    <location>
        <position position="76"/>
    </location>
</feature>
<evidence type="ECO:0000256" key="3">
    <source>
        <dbReference type="ARBA" id="ARBA00023157"/>
    </source>
</evidence>
<keyword evidence="3" id="KW-1015">Disulfide bond</keyword>
<dbReference type="Pfam" id="PF02297">
    <property type="entry name" value="COX6B"/>
    <property type="match status" value="1"/>
</dbReference>
<reference evidence="4" key="2">
    <citation type="submission" date="2023-05" db="EMBL/GenBank/DDBJ databases">
        <authorList>
            <person name="Fouks B."/>
        </authorList>
    </citation>
    <scope>NUCLEOTIDE SEQUENCE</scope>
    <source>
        <strain evidence="4">Stay&amp;Tobe</strain>
        <tissue evidence="4">Testes</tissue>
    </source>
</reference>
<comment type="caution">
    <text evidence="4">The sequence shown here is derived from an EMBL/GenBank/DDBJ whole genome shotgun (WGS) entry which is preliminary data.</text>
</comment>
<gene>
    <name evidence="4" type="ORF">L9F63_014412</name>
</gene>
<accession>A0AAD8A7W4</accession>
<dbReference type="AlphaFoldDB" id="A0AAD8A7W4"/>
<comment type="subcellular location">
    <subcellularLocation>
        <location evidence="1">Mitochondrion</location>
    </subcellularLocation>
</comment>
<dbReference type="Proteomes" id="UP001233999">
    <property type="component" value="Unassembled WGS sequence"/>
</dbReference>
<dbReference type="GO" id="GO:0042775">
    <property type="term" value="P:mitochondrial ATP synthesis coupled electron transport"/>
    <property type="evidence" value="ECO:0007669"/>
    <property type="project" value="TreeGrafter"/>
</dbReference>
<organism evidence="4 5">
    <name type="scientific">Diploptera punctata</name>
    <name type="common">Pacific beetle cockroach</name>
    <dbReference type="NCBI Taxonomy" id="6984"/>
    <lineage>
        <taxon>Eukaryota</taxon>
        <taxon>Metazoa</taxon>
        <taxon>Ecdysozoa</taxon>
        <taxon>Arthropoda</taxon>
        <taxon>Hexapoda</taxon>
        <taxon>Insecta</taxon>
        <taxon>Pterygota</taxon>
        <taxon>Neoptera</taxon>
        <taxon>Polyneoptera</taxon>
        <taxon>Dictyoptera</taxon>
        <taxon>Blattodea</taxon>
        <taxon>Blaberoidea</taxon>
        <taxon>Blaberidae</taxon>
        <taxon>Diplopterinae</taxon>
        <taxon>Diploptera</taxon>
    </lineage>
</organism>
<dbReference type="Gene3D" id="1.10.10.140">
    <property type="entry name" value="Cytochrome c oxidase, subunit VIb"/>
    <property type="match status" value="1"/>
</dbReference>
<evidence type="ECO:0000256" key="2">
    <source>
        <dbReference type="ARBA" id="ARBA00023128"/>
    </source>
</evidence>
<proteinExistence type="predicted"/>
<dbReference type="EMBL" id="JASPKZ010003066">
    <property type="protein sequence ID" value="KAJ9594156.1"/>
    <property type="molecule type" value="Genomic_DNA"/>
</dbReference>
<dbReference type="GO" id="GO:0005739">
    <property type="term" value="C:mitochondrion"/>
    <property type="evidence" value="ECO:0007669"/>
    <property type="project" value="UniProtKB-SubCell"/>
</dbReference>
<dbReference type="PANTHER" id="PTHR46690:SF1">
    <property type="entry name" value="CYTOCHROME C OXIDASE ASSEMBLY FACTOR 6 HOMOLOG"/>
    <property type="match status" value="1"/>
</dbReference>
<feature type="non-terminal residue" evidence="4">
    <location>
        <position position="1"/>
    </location>
</feature>
<dbReference type="PROSITE" id="PS51808">
    <property type="entry name" value="CHCH"/>
    <property type="match status" value="1"/>
</dbReference>
<evidence type="ECO:0000313" key="5">
    <source>
        <dbReference type="Proteomes" id="UP001233999"/>
    </source>
</evidence>
<protein>
    <recommendedName>
        <fullName evidence="6">Cytochrome c oxidase assembly factor 6</fullName>
    </recommendedName>
</protein>
<evidence type="ECO:0008006" key="6">
    <source>
        <dbReference type="Google" id="ProtNLM"/>
    </source>
</evidence>
<reference evidence="4" key="1">
    <citation type="journal article" date="2023" name="IScience">
        <title>Live-bearing cockroach genome reveals convergent evolutionary mechanisms linked to viviparity in insects and beyond.</title>
        <authorList>
            <person name="Fouks B."/>
            <person name="Harrison M.C."/>
            <person name="Mikhailova A.A."/>
            <person name="Marchal E."/>
            <person name="English S."/>
            <person name="Carruthers M."/>
            <person name="Jennings E.C."/>
            <person name="Chiamaka E.L."/>
            <person name="Frigard R.A."/>
            <person name="Pippel M."/>
            <person name="Attardo G.M."/>
            <person name="Benoit J.B."/>
            <person name="Bornberg-Bauer E."/>
            <person name="Tobe S.S."/>
        </authorList>
    </citation>
    <scope>NUCLEOTIDE SEQUENCE</scope>
    <source>
        <strain evidence="4">Stay&amp;Tobe</strain>
    </source>
</reference>
<dbReference type="GO" id="GO:0008535">
    <property type="term" value="P:respiratory chain complex IV assembly"/>
    <property type="evidence" value="ECO:0007669"/>
    <property type="project" value="InterPro"/>
</dbReference>
<keyword evidence="5" id="KW-1185">Reference proteome</keyword>
<sequence>VTMSFISKAERQKCWDSRDRYWECLDKNSEKRELCLKLREMYEESCPAQWVKHFDRKREYLKFKTQLEKDGFDPAD</sequence>
<evidence type="ECO:0000313" key="4">
    <source>
        <dbReference type="EMBL" id="KAJ9594156.1"/>
    </source>
</evidence>
<dbReference type="SUPFAM" id="SSF47694">
    <property type="entry name" value="Cytochrome c oxidase subunit h"/>
    <property type="match status" value="1"/>
</dbReference>
<dbReference type="InterPro" id="IPR048280">
    <property type="entry name" value="COX6B-like"/>
</dbReference>
<name>A0AAD8A7W4_DIPPU</name>
<keyword evidence="2" id="KW-0496">Mitochondrion</keyword>